<sequence>MAPLSNVISPVGCSSPPFFGPPITEFNSFWYKLFIYHTAKSGPPSILLPQGTCLIITPKIFIGFELLYVATPEQAPLILQRANCLHIINEILKFSCVFIQGYSYDQEVNDKLAYIPFPISEKILALDCPRFKDLSQNLIENLNLNYGFGYITMIKIEKNMPKRSKSITLSECSKFGTSQPELFYENPVFEGIDPLQKLFNPDNIKIISSDNFDEFLSSKKYRWMPFDVVYGIPLFNDELNSKICSNVYIFITPLDN</sequence>
<comment type="similarity">
    <text evidence="1">Belongs to the FAM91 family.</text>
</comment>
<reference evidence="3" key="1">
    <citation type="submission" date="2018-11" db="EMBL/GenBank/DDBJ databases">
        <title>Henneguya salminicola genome and transcriptome.</title>
        <authorList>
            <person name="Yahalomi D."/>
            <person name="Atkinson S.D."/>
            <person name="Neuhof M."/>
            <person name="Chang E.S."/>
            <person name="Philippe H."/>
            <person name="Cartwright P."/>
            <person name="Bartholomew J.L."/>
            <person name="Huchon D."/>
        </authorList>
    </citation>
    <scope>NUCLEOTIDE SEQUENCE</scope>
    <source>
        <strain evidence="3">Hz1</strain>
        <tissue evidence="3">Whole</tissue>
    </source>
</reference>
<dbReference type="InterPro" id="IPR039199">
    <property type="entry name" value="FAM91"/>
</dbReference>
<dbReference type="InterPro" id="IPR028097">
    <property type="entry name" value="FAM91_C_dom"/>
</dbReference>
<dbReference type="Pfam" id="PF14648">
    <property type="entry name" value="FAM91_C"/>
    <property type="match status" value="1"/>
</dbReference>
<feature type="domain" description="FAM91 C-terminal" evidence="2">
    <location>
        <begin position="1"/>
        <end position="247"/>
    </location>
</feature>
<evidence type="ECO:0000259" key="2">
    <source>
        <dbReference type="Pfam" id="PF14648"/>
    </source>
</evidence>
<organism evidence="3">
    <name type="scientific">Henneguya salminicola</name>
    <name type="common">Myxosporean</name>
    <dbReference type="NCBI Taxonomy" id="69463"/>
    <lineage>
        <taxon>Eukaryota</taxon>
        <taxon>Metazoa</taxon>
        <taxon>Cnidaria</taxon>
        <taxon>Myxozoa</taxon>
        <taxon>Myxosporea</taxon>
        <taxon>Bivalvulida</taxon>
        <taxon>Platysporina</taxon>
        <taxon>Myxobolidae</taxon>
        <taxon>Henneguya</taxon>
    </lineage>
</organism>
<evidence type="ECO:0000256" key="1">
    <source>
        <dbReference type="ARBA" id="ARBA00010319"/>
    </source>
</evidence>
<dbReference type="AlphaFoldDB" id="A0A6G3MFP8"/>
<proteinExistence type="inferred from homology"/>
<accession>A0A6G3MFP8</accession>
<dbReference type="EMBL" id="GHBP01001580">
    <property type="protein sequence ID" value="NDJ92803.1"/>
    <property type="molecule type" value="Transcribed_RNA"/>
</dbReference>
<evidence type="ECO:0000313" key="3">
    <source>
        <dbReference type="EMBL" id="NDJ92803.1"/>
    </source>
</evidence>
<dbReference type="PANTHER" id="PTHR28441:SF2">
    <property type="entry name" value="PROTEIN FAM91A1"/>
    <property type="match status" value="1"/>
</dbReference>
<dbReference type="PANTHER" id="PTHR28441">
    <property type="entry name" value="PROTEIN FAM91A1"/>
    <property type="match status" value="1"/>
</dbReference>
<name>A0A6G3MFP8_HENSL</name>
<protein>
    <submittedName>
        <fullName evidence="3">Protein FAM91A1 (Trinotate prediction)</fullName>
    </submittedName>
</protein>